<dbReference type="RefSeq" id="XP_017872537.1">
    <property type="nucleotide sequence ID" value="XM_018017048.1"/>
</dbReference>
<reference evidence="3" key="3">
    <citation type="submission" date="2025-08" db="UniProtKB">
        <authorList>
            <consortium name="RefSeq"/>
        </authorList>
    </citation>
    <scope>IDENTIFICATION</scope>
    <source>
        <tissue evidence="3">Whole organism</tissue>
    </source>
</reference>
<keyword evidence="1" id="KW-0812">Transmembrane</keyword>
<accession>A0ABM1PZA1</accession>
<reference evidence="2" key="1">
    <citation type="journal article" date="1997" name="Nucleic Acids Res.">
        <title>tRNAscan-SE: a program for improved detection of transfer RNA genes in genomic sequence.</title>
        <authorList>
            <person name="Lowe T.M."/>
            <person name="Eddy S.R."/>
        </authorList>
    </citation>
    <scope>NUCLEOTIDE SEQUENCE [LARGE SCALE GENOMIC DNA]</scope>
</reference>
<evidence type="ECO:0000313" key="3">
    <source>
        <dbReference type="RefSeq" id="XP_017872537.1"/>
    </source>
</evidence>
<dbReference type="GeneID" id="108620157"/>
<sequence>MVWHRYNLICGLCLCLAEVIILLCVVVKDQVDKLMRELLEHVRVNWCPPVVKEKEDYSTQLWLSAIAIGLATAWWTRRKLAAQLDDVIQRQAFNEHMYKLQCYLLTKLRKDINRMKKTVGKRHKLTFRHHKLINKCKVPSPSNA</sequence>
<dbReference type="Proteomes" id="UP000694904">
    <property type="component" value="Chromosome X"/>
</dbReference>
<gene>
    <name evidence="3" type="primary">LOC108620157</name>
</gene>
<reference evidence="2" key="2">
    <citation type="journal article" date="2016" name="G3 (Bethesda)">
        <title>Genome Evolution in Three Species of Cactophilic Drosophila.</title>
        <authorList>
            <person name="Sanchez-Flores A."/>
            <person name="Penazola F."/>
            <person name="Carpinteyro-Ponce J."/>
            <person name="Nazario-Yepiz N."/>
            <person name="Abreu-Goodger C."/>
            <person name="Machado C.A."/>
            <person name="Markow T.A."/>
        </authorList>
    </citation>
    <scope>NUCLEOTIDE SEQUENCE [LARGE SCALE GENOMIC DNA]</scope>
</reference>
<proteinExistence type="predicted"/>
<evidence type="ECO:0000256" key="1">
    <source>
        <dbReference type="SAM" id="Phobius"/>
    </source>
</evidence>
<name>A0ABM1PZA1_DROAR</name>
<keyword evidence="2" id="KW-1185">Reference proteome</keyword>
<evidence type="ECO:0000313" key="2">
    <source>
        <dbReference type="Proteomes" id="UP000694904"/>
    </source>
</evidence>
<feature type="transmembrane region" description="Helical" evidence="1">
    <location>
        <begin position="6"/>
        <end position="27"/>
    </location>
</feature>
<organism evidence="2 3">
    <name type="scientific">Drosophila arizonae</name>
    <name type="common">Fruit fly</name>
    <dbReference type="NCBI Taxonomy" id="7263"/>
    <lineage>
        <taxon>Eukaryota</taxon>
        <taxon>Metazoa</taxon>
        <taxon>Ecdysozoa</taxon>
        <taxon>Arthropoda</taxon>
        <taxon>Hexapoda</taxon>
        <taxon>Insecta</taxon>
        <taxon>Pterygota</taxon>
        <taxon>Neoptera</taxon>
        <taxon>Endopterygota</taxon>
        <taxon>Diptera</taxon>
        <taxon>Brachycera</taxon>
        <taxon>Muscomorpha</taxon>
        <taxon>Ephydroidea</taxon>
        <taxon>Drosophilidae</taxon>
        <taxon>Drosophila</taxon>
    </lineage>
</organism>
<protein>
    <submittedName>
        <fullName evidence="3">Uncharacterized protein LOC108620157</fullName>
    </submittedName>
</protein>
<keyword evidence="1" id="KW-1133">Transmembrane helix</keyword>
<keyword evidence="1" id="KW-0472">Membrane</keyword>